<feature type="compositionally biased region" description="Polar residues" evidence="1">
    <location>
        <begin position="115"/>
        <end position="124"/>
    </location>
</feature>
<keyword evidence="4" id="KW-1185">Reference proteome</keyword>
<dbReference type="Gene3D" id="6.10.140.1270">
    <property type="match status" value="1"/>
</dbReference>
<dbReference type="InterPro" id="IPR037804">
    <property type="entry name" value="SGF73"/>
</dbReference>
<evidence type="ECO:0000256" key="1">
    <source>
        <dbReference type="SAM" id="MobiDB-lite"/>
    </source>
</evidence>
<dbReference type="GO" id="GO:1904802">
    <property type="term" value="P:RITS complex assembly"/>
    <property type="evidence" value="ECO:0007669"/>
    <property type="project" value="TreeGrafter"/>
</dbReference>
<dbReference type="Pfam" id="PF08313">
    <property type="entry name" value="SCA7"/>
    <property type="match status" value="1"/>
</dbReference>
<dbReference type="PANTHER" id="PTHR47805">
    <property type="entry name" value="SAGA-ASSOCIATED FACTOR 73"/>
    <property type="match status" value="1"/>
</dbReference>
<reference evidence="3" key="1">
    <citation type="journal article" date="2020" name="Microb. Genom.">
        <title>Genetic diversity of clinical and environmental Mucorales isolates obtained from an investigation of mucormycosis cases among solid organ transplant recipients.</title>
        <authorList>
            <person name="Nguyen M.H."/>
            <person name="Kaul D."/>
            <person name="Muto C."/>
            <person name="Cheng S.J."/>
            <person name="Richter R.A."/>
            <person name="Bruno V.M."/>
            <person name="Liu G."/>
            <person name="Beyhan S."/>
            <person name="Sundermann A.J."/>
            <person name="Mounaud S."/>
            <person name="Pasculle A.W."/>
            <person name="Nierman W.C."/>
            <person name="Driscoll E."/>
            <person name="Cumbie R."/>
            <person name="Clancy C.J."/>
            <person name="Dupont C.L."/>
        </authorList>
    </citation>
    <scope>NUCLEOTIDE SEQUENCE</scope>
    <source>
        <strain evidence="3">GL11</strain>
    </source>
</reference>
<dbReference type="EMBL" id="JAANQT010000905">
    <property type="protein sequence ID" value="KAG1307670.1"/>
    <property type="molecule type" value="Genomic_DNA"/>
</dbReference>
<dbReference type="PANTHER" id="PTHR47805:SF1">
    <property type="entry name" value="SAGA-ASSOCIATED FACTOR 73"/>
    <property type="match status" value="1"/>
</dbReference>
<dbReference type="Proteomes" id="UP000716291">
    <property type="component" value="Unassembled WGS sequence"/>
</dbReference>
<dbReference type="AlphaFoldDB" id="A0A9P7BS86"/>
<accession>A0A9P7BS86</accession>
<dbReference type="GO" id="GO:0000124">
    <property type="term" value="C:SAGA complex"/>
    <property type="evidence" value="ECO:0007669"/>
    <property type="project" value="InterPro"/>
</dbReference>
<dbReference type="GO" id="GO:0006357">
    <property type="term" value="P:regulation of transcription by RNA polymerase II"/>
    <property type="evidence" value="ECO:0007669"/>
    <property type="project" value="TreeGrafter"/>
</dbReference>
<gene>
    <name evidence="3" type="ORF">G6F64_006627</name>
</gene>
<dbReference type="GO" id="GO:0031048">
    <property type="term" value="P:regulatory ncRNA-mediated heterochromatin formation"/>
    <property type="evidence" value="ECO:0007669"/>
    <property type="project" value="TreeGrafter"/>
</dbReference>
<sequence length="199" mass="22306">MSSVHKLTDSEESDSSEIPLDSLKKRKRLEDDEKSSLVENEAPLNLDRQCGVLIPPTNEPCTRAITCKIHSVGAKRAVTGRSQSFNDLIAVYQKKGIGRPQVPDKEDQLKVMLEESSSTGNHVSELSHTEEAGTAVDDVDSDEETQTISAILKGMKPRPLGERQVFYVQRRRKYFKIRDILLEAMTPKSSQCQIPHMDI</sequence>
<feature type="domain" description="SCA7" evidence="2">
    <location>
        <begin position="37"/>
        <end position="104"/>
    </location>
</feature>
<proteinExistence type="predicted"/>
<evidence type="ECO:0000313" key="4">
    <source>
        <dbReference type="Proteomes" id="UP000716291"/>
    </source>
</evidence>
<feature type="region of interest" description="Disordered" evidence="1">
    <location>
        <begin position="1"/>
        <end position="40"/>
    </location>
</feature>
<feature type="region of interest" description="Disordered" evidence="1">
    <location>
        <begin position="115"/>
        <end position="142"/>
    </location>
</feature>
<dbReference type="OrthoDB" id="21678at2759"/>
<name>A0A9P7BS86_RHIOR</name>
<comment type="caution">
    <text evidence="3">The sequence shown here is derived from an EMBL/GenBank/DDBJ whole genome shotgun (WGS) entry which is preliminary data.</text>
</comment>
<protein>
    <recommendedName>
        <fullName evidence="2">SCA7 domain-containing protein</fullName>
    </recommendedName>
</protein>
<organism evidence="3 4">
    <name type="scientific">Rhizopus oryzae</name>
    <name type="common">Mucormycosis agent</name>
    <name type="synonym">Rhizopus arrhizus var. delemar</name>
    <dbReference type="NCBI Taxonomy" id="64495"/>
    <lineage>
        <taxon>Eukaryota</taxon>
        <taxon>Fungi</taxon>
        <taxon>Fungi incertae sedis</taxon>
        <taxon>Mucoromycota</taxon>
        <taxon>Mucoromycotina</taxon>
        <taxon>Mucoromycetes</taxon>
        <taxon>Mucorales</taxon>
        <taxon>Mucorineae</taxon>
        <taxon>Rhizopodaceae</taxon>
        <taxon>Rhizopus</taxon>
    </lineage>
</organism>
<dbReference type="PROSITE" id="PS51505">
    <property type="entry name" value="SCA7"/>
    <property type="match status" value="1"/>
</dbReference>
<dbReference type="InterPro" id="IPR013243">
    <property type="entry name" value="SCA7_dom"/>
</dbReference>
<evidence type="ECO:0000259" key="2">
    <source>
        <dbReference type="PROSITE" id="PS51505"/>
    </source>
</evidence>
<evidence type="ECO:0000313" key="3">
    <source>
        <dbReference type="EMBL" id="KAG1307670.1"/>
    </source>
</evidence>